<reference evidence="2 3" key="1">
    <citation type="submission" date="2019-05" db="EMBL/GenBank/DDBJ databases">
        <title>Streptomyces sp. NEAU-C151, a novel actinomycete isolated from soil.</title>
        <authorList>
            <person name="Han L."/>
            <person name="Jiang H."/>
        </authorList>
    </citation>
    <scope>NUCLEOTIDE SEQUENCE [LARGE SCALE GENOMIC DNA]</scope>
    <source>
        <strain evidence="2 3">NEAU-C151</strain>
    </source>
</reference>
<dbReference type="RefSeq" id="WP_138043801.1">
    <property type="nucleotide sequence ID" value="NZ_VBZC01000004.1"/>
</dbReference>
<dbReference type="InterPro" id="IPR032710">
    <property type="entry name" value="NTF2-like_dom_sf"/>
</dbReference>
<sequence length="308" mass="33925">MVTVSTKQSTEKNNAETSNAEASSTEKSSTEKSNTEKNKATIRRVFDEFVNQGDFSVVDEIYRPDIIDHEGLPGAPEGAEGVKYTIAGLRTAFPDLKVVIEDMSAHGDHVVIHNTWHGTHLGELLGMAPTGRTIESTGIVIWRLQDGLIAERWAVGVASNMFAQLGMRMFAPAKGRRTARKGDTPVVRLVPLRAGRADAWHRLISELSGPRLREYEASRRRLGISHEVFTVVPGSDGAQVAVYFEARDPARVAQLWAAAENPFDQWLREQADDIHGTDPWQQVDAAADRAPGHSWSAPPKLTRKDTAQ</sequence>
<dbReference type="PANTHER" id="PTHR38436:SF1">
    <property type="entry name" value="ESTER CYCLASE"/>
    <property type="match status" value="1"/>
</dbReference>
<evidence type="ECO:0000313" key="2">
    <source>
        <dbReference type="EMBL" id="TLS47350.1"/>
    </source>
</evidence>
<evidence type="ECO:0000256" key="1">
    <source>
        <dbReference type="SAM" id="MobiDB-lite"/>
    </source>
</evidence>
<dbReference type="Pfam" id="PF07366">
    <property type="entry name" value="SnoaL"/>
    <property type="match status" value="1"/>
</dbReference>
<comment type="caution">
    <text evidence="2">The sequence shown here is derived from an EMBL/GenBank/DDBJ whole genome shotgun (WGS) entry which is preliminary data.</text>
</comment>
<keyword evidence="3" id="KW-1185">Reference proteome</keyword>
<gene>
    <name evidence="2" type="ORF">FE633_04815</name>
</gene>
<dbReference type="EMBL" id="VBZC01000004">
    <property type="protein sequence ID" value="TLS47350.1"/>
    <property type="molecule type" value="Genomic_DNA"/>
</dbReference>
<feature type="compositionally biased region" description="Basic and acidic residues" evidence="1">
    <location>
        <begin position="28"/>
        <end position="37"/>
    </location>
</feature>
<dbReference type="Gene3D" id="3.10.450.50">
    <property type="match status" value="1"/>
</dbReference>
<protein>
    <submittedName>
        <fullName evidence="2">Ester cyclase</fullName>
    </submittedName>
</protein>
<dbReference type="PANTHER" id="PTHR38436">
    <property type="entry name" value="POLYKETIDE CYCLASE SNOAL-LIKE DOMAIN"/>
    <property type="match status" value="1"/>
</dbReference>
<accession>A0A5R9FZJ9</accession>
<feature type="compositionally biased region" description="Low complexity" evidence="1">
    <location>
        <begin position="15"/>
        <end position="27"/>
    </location>
</feature>
<dbReference type="Proteomes" id="UP000305906">
    <property type="component" value="Unassembled WGS sequence"/>
</dbReference>
<name>A0A5R9FZJ9_9ACTN</name>
<organism evidence="2 3">
    <name type="scientific">Streptomyces montanus</name>
    <dbReference type="NCBI Taxonomy" id="2580423"/>
    <lineage>
        <taxon>Bacteria</taxon>
        <taxon>Bacillati</taxon>
        <taxon>Actinomycetota</taxon>
        <taxon>Actinomycetes</taxon>
        <taxon>Kitasatosporales</taxon>
        <taxon>Streptomycetaceae</taxon>
        <taxon>Streptomyces</taxon>
    </lineage>
</organism>
<feature type="region of interest" description="Disordered" evidence="1">
    <location>
        <begin position="1"/>
        <end position="37"/>
    </location>
</feature>
<dbReference type="SUPFAM" id="SSF54427">
    <property type="entry name" value="NTF2-like"/>
    <property type="match status" value="1"/>
</dbReference>
<evidence type="ECO:0000313" key="3">
    <source>
        <dbReference type="Proteomes" id="UP000305906"/>
    </source>
</evidence>
<feature type="region of interest" description="Disordered" evidence="1">
    <location>
        <begin position="276"/>
        <end position="308"/>
    </location>
</feature>
<dbReference type="AlphaFoldDB" id="A0A5R9FZJ9"/>
<dbReference type="InterPro" id="IPR009959">
    <property type="entry name" value="Cyclase_SnoaL-like"/>
</dbReference>
<dbReference type="GO" id="GO:0030638">
    <property type="term" value="P:polyketide metabolic process"/>
    <property type="evidence" value="ECO:0007669"/>
    <property type="project" value="InterPro"/>
</dbReference>
<proteinExistence type="predicted"/>